<comment type="caution">
    <text evidence="2">The sequence shown here is derived from an EMBL/GenBank/DDBJ whole genome shotgun (WGS) entry which is preliminary data.</text>
</comment>
<feature type="compositionally biased region" description="Polar residues" evidence="1">
    <location>
        <begin position="396"/>
        <end position="405"/>
    </location>
</feature>
<evidence type="ECO:0000256" key="1">
    <source>
        <dbReference type="SAM" id="MobiDB-lite"/>
    </source>
</evidence>
<feature type="non-terminal residue" evidence="2">
    <location>
        <position position="1"/>
    </location>
</feature>
<accession>A0A504YQE3</accession>
<protein>
    <submittedName>
        <fullName evidence="2">Uncharacterized protein</fullName>
    </submittedName>
</protein>
<keyword evidence="3" id="KW-1185">Reference proteome</keyword>
<dbReference type="STRING" id="46835.A0A504YQE3"/>
<gene>
    <name evidence="2" type="ORF">FGIG_07927</name>
</gene>
<dbReference type="OrthoDB" id="6280402at2759"/>
<organism evidence="2 3">
    <name type="scientific">Fasciola gigantica</name>
    <name type="common">Giant liver fluke</name>
    <dbReference type="NCBI Taxonomy" id="46835"/>
    <lineage>
        <taxon>Eukaryota</taxon>
        <taxon>Metazoa</taxon>
        <taxon>Spiralia</taxon>
        <taxon>Lophotrochozoa</taxon>
        <taxon>Platyhelminthes</taxon>
        <taxon>Trematoda</taxon>
        <taxon>Digenea</taxon>
        <taxon>Plagiorchiida</taxon>
        <taxon>Echinostomata</taxon>
        <taxon>Echinostomatoidea</taxon>
        <taxon>Fasciolidae</taxon>
        <taxon>Fasciola</taxon>
    </lineage>
</organism>
<proteinExistence type="predicted"/>
<name>A0A504YQE3_FASGI</name>
<dbReference type="Proteomes" id="UP000316759">
    <property type="component" value="Unassembled WGS sequence"/>
</dbReference>
<feature type="region of interest" description="Disordered" evidence="1">
    <location>
        <begin position="364"/>
        <end position="405"/>
    </location>
</feature>
<dbReference type="AlphaFoldDB" id="A0A504YQE3"/>
<reference evidence="2 3" key="1">
    <citation type="submission" date="2019-04" db="EMBL/GenBank/DDBJ databases">
        <title>Annotation for the trematode Fasciola gigantica.</title>
        <authorList>
            <person name="Choi Y.-J."/>
        </authorList>
    </citation>
    <scope>NUCLEOTIDE SEQUENCE [LARGE SCALE GENOMIC DNA]</scope>
    <source>
        <strain evidence="2">Uganda_cow_1</strain>
    </source>
</reference>
<dbReference type="EMBL" id="SUNJ01009766">
    <property type="protein sequence ID" value="TPP60157.1"/>
    <property type="molecule type" value="Genomic_DNA"/>
</dbReference>
<evidence type="ECO:0000313" key="3">
    <source>
        <dbReference type="Proteomes" id="UP000316759"/>
    </source>
</evidence>
<sequence>IPTEVELLLADAALPLEKVLSPGYLDRRASHNESLPSDEISVDGELIDVDVPSSSGTESDDLELSETYSERTSVSQLQSGHLSEWNSTTPLDLFTSELKCTGHRILISSVPDLCPSLCGYRLYLLSRLLLLRDPVGSSAYDSWASELFRASTALQKKGAPQSTGPERPTKRQLIKVLGFIFYLRESTCLESNLVTIVYAEYAVRGDTELLYSTPEAVVRVVLSLRDCEWPDSASTCLDLYGSMQQPRYVRDLVADLVPTAAQFDSVFNPLETRCVVPCVQTHTRSQPFLLDGHNGVNRRGVSIQPIDDGRGNDLFRYIKSKLSSHLTNGIPEQMDTIDNRDAVKQLDFANILVKSKRPRSVSGLLLPESVPQSAKKRRIEDNSLQDGKSSKRSNRSLRGSPSTVTSPFLSAELLVQLEKEIANGSYAHSE</sequence>
<evidence type="ECO:0000313" key="2">
    <source>
        <dbReference type="EMBL" id="TPP60157.1"/>
    </source>
</evidence>